<feature type="domain" description="NACHT-NTPase and P-loop NTPases N-terminal" evidence="1">
    <location>
        <begin position="10"/>
        <end position="130"/>
    </location>
</feature>
<name>A0ABR3WJF9_9PEZI</name>
<dbReference type="Proteomes" id="UP001583177">
    <property type="component" value="Unassembled WGS sequence"/>
</dbReference>
<evidence type="ECO:0000313" key="3">
    <source>
        <dbReference type="Proteomes" id="UP001583177"/>
    </source>
</evidence>
<reference evidence="2 3" key="1">
    <citation type="journal article" date="2024" name="IMA Fungus">
        <title>IMA Genome - F19 : A genome assembly and annotation guide to empower mycologists, including annotated draft genome sequences of Ceratocystis pirilliformis, Diaporthe australafricana, Fusarium ophioides, Paecilomyces lecythidis, and Sporothrix stenoceras.</title>
        <authorList>
            <person name="Aylward J."/>
            <person name="Wilson A.M."/>
            <person name="Visagie C.M."/>
            <person name="Spraker J."/>
            <person name="Barnes I."/>
            <person name="Buitendag C."/>
            <person name="Ceriani C."/>
            <person name="Del Mar Angel L."/>
            <person name="du Plessis D."/>
            <person name="Fuchs T."/>
            <person name="Gasser K."/>
            <person name="Kramer D."/>
            <person name="Li W."/>
            <person name="Munsamy K."/>
            <person name="Piso A."/>
            <person name="Price J.L."/>
            <person name="Sonnekus B."/>
            <person name="Thomas C."/>
            <person name="van der Nest A."/>
            <person name="van Dijk A."/>
            <person name="van Heerden A."/>
            <person name="van Vuuren N."/>
            <person name="Yilmaz N."/>
            <person name="Duong T.A."/>
            <person name="van der Merwe N.A."/>
            <person name="Wingfield M.J."/>
            <person name="Wingfield B.D."/>
        </authorList>
    </citation>
    <scope>NUCLEOTIDE SEQUENCE [LARGE SCALE GENOMIC DNA]</scope>
    <source>
        <strain evidence="2 3">CMW 18300</strain>
    </source>
</reference>
<comment type="caution">
    <text evidence="2">The sequence shown here is derived from an EMBL/GenBank/DDBJ whole genome shotgun (WGS) entry which is preliminary data.</text>
</comment>
<dbReference type="InterPro" id="IPR031352">
    <property type="entry name" value="SesA"/>
</dbReference>
<keyword evidence="3" id="KW-1185">Reference proteome</keyword>
<gene>
    <name evidence="2" type="ORF">Daus18300_008187</name>
</gene>
<evidence type="ECO:0000313" key="2">
    <source>
        <dbReference type="EMBL" id="KAL1863031.1"/>
    </source>
</evidence>
<accession>A0ABR3WJF9</accession>
<proteinExistence type="predicted"/>
<dbReference type="EMBL" id="JAWRVE010000075">
    <property type="protein sequence ID" value="KAL1863031.1"/>
    <property type="molecule type" value="Genomic_DNA"/>
</dbReference>
<sequence>MSGAEIIGLVSGIIAIVDAIVKVQDAVRDASGLPRSFRDAASWMPLLKATMLSIQGDLNVRSDEESVLALQNVLHDCNKKVQDLEKIFGAVKLAADKSRTHRYFSAGRAWSKSKRLEELTQGIQADMQLLAANYIINASSRTRISRRLEEEGLPDIWQQGHANMGIANYGSGSQNIHTGNGNQTVNTGSGGQFTGNFAGPFIFNTSAGK</sequence>
<organism evidence="2 3">
    <name type="scientific">Diaporthe australafricana</name>
    <dbReference type="NCBI Taxonomy" id="127596"/>
    <lineage>
        <taxon>Eukaryota</taxon>
        <taxon>Fungi</taxon>
        <taxon>Dikarya</taxon>
        <taxon>Ascomycota</taxon>
        <taxon>Pezizomycotina</taxon>
        <taxon>Sordariomycetes</taxon>
        <taxon>Sordariomycetidae</taxon>
        <taxon>Diaporthales</taxon>
        <taxon>Diaporthaceae</taxon>
        <taxon>Diaporthe</taxon>
    </lineage>
</organism>
<evidence type="ECO:0000259" key="1">
    <source>
        <dbReference type="Pfam" id="PF17107"/>
    </source>
</evidence>
<protein>
    <recommendedName>
        <fullName evidence="1">NACHT-NTPase and P-loop NTPases N-terminal domain-containing protein</fullName>
    </recommendedName>
</protein>
<dbReference type="Pfam" id="PF17107">
    <property type="entry name" value="SesA"/>
    <property type="match status" value="1"/>
</dbReference>